<evidence type="ECO:0000313" key="2">
    <source>
        <dbReference type="EMBL" id="PDO89043.1"/>
    </source>
</evidence>
<reference evidence="2 3" key="1">
    <citation type="submission" date="2017-06" db="EMBL/GenBank/DDBJ databases">
        <title>Draft genome sequence of nitrogen-fixing Kosakonia pseudosacchari strain NN143 isolated from sugarcane roots.</title>
        <authorList>
            <person name="Li Y."/>
            <person name="Li S."/>
            <person name="Lin L."/>
            <person name="Wu X."/>
            <person name="Yang L."/>
            <person name="Li Y."/>
            <person name="An Q."/>
        </authorList>
    </citation>
    <scope>NUCLEOTIDE SEQUENCE [LARGE SCALE GENOMIC DNA]</scope>
    <source>
        <strain evidence="2 3">NN143</strain>
    </source>
</reference>
<evidence type="ECO:0008006" key="4">
    <source>
        <dbReference type="Google" id="ProtNLM"/>
    </source>
</evidence>
<name>A0ABX4IT35_9ENTR</name>
<dbReference type="EMBL" id="NITV01000002">
    <property type="protein sequence ID" value="PDO89043.1"/>
    <property type="molecule type" value="Genomic_DNA"/>
</dbReference>
<keyword evidence="1" id="KW-0472">Membrane</keyword>
<organism evidence="2 3">
    <name type="scientific">Kosakonia pseudosacchari</name>
    <dbReference type="NCBI Taxonomy" id="1646340"/>
    <lineage>
        <taxon>Bacteria</taxon>
        <taxon>Pseudomonadati</taxon>
        <taxon>Pseudomonadota</taxon>
        <taxon>Gammaproteobacteria</taxon>
        <taxon>Enterobacterales</taxon>
        <taxon>Enterobacteriaceae</taxon>
        <taxon>Kosakonia</taxon>
    </lineage>
</organism>
<keyword evidence="1" id="KW-1133">Transmembrane helix</keyword>
<protein>
    <recommendedName>
        <fullName evidence="4">DUF2157 domain-containing protein</fullName>
    </recommendedName>
</protein>
<comment type="caution">
    <text evidence="2">The sequence shown here is derived from an EMBL/GenBank/DDBJ whole genome shotgun (WGS) entry which is preliminary data.</text>
</comment>
<feature type="transmembrane region" description="Helical" evidence="1">
    <location>
        <begin position="59"/>
        <end position="79"/>
    </location>
</feature>
<keyword evidence="1" id="KW-0812">Transmembrane</keyword>
<evidence type="ECO:0000313" key="3">
    <source>
        <dbReference type="Proteomes" id="UP000219642"/>
    </source>
</evidence>
<dbReference type="Proteomes" id="UP000219642">
    <property type="component" value="Unassembled WGS sequence"/>
</dbReference>
<evidence type="ECO:0000256" key="1">
    <source>
        <dbReference type="SAM" id="Phobius"/>
    </source>
</evidence>
<dbReference type="RefSeq" id="WP_097399799.1">
    <property type="nucleotide sequence ID" value="NZ_CP158850.1"/>
</dbReference>
<keyword evidence="3" id="KW-1185">Reference proteome</keyword>
<gene>
    <name evidence="2" type="ORF">BK796_03595</name>
</gene>
<proteinExistence type="predicted"/>
<sequence length="120" mass="13738">MSDYKAKVANAGFSKQELLGFKRQFGQLKATYHPNLTAELTLPALIKEEARKSIIMTRYYILAIFLFTLAAAMFGNWSYLYMPAGILFFALLDVRSSAREEDRTIACQIKLMILAVKLWF</sequence>
<accession>A0ABX4IT35</accession>